<dbReference type="RefSeq" id="XP_005768200.1">
    <property type="nucleotide sequence ID" value="XM_005768143.1"/>
</dbReference>
<dbReference type="KEGG" id="ehx:EMIHUDRAFT_445542"/>
<dbReference type="HOGENOM" id="CLU_1144339_0_0_1"/>
<evidence type="ECO:0000313" key="3">
    <source>
        <dbReference type="Proteomes" id="UP000013827"/>
    </source>
</evidence>
<reference evidence="2" key="2">
    <citation type="submission" date="2024-10" db="UniProtKB">
        <authorList>
            <consortium name="EnsemblProtists"/>
        </authorList>
    </citation>
    <scope>IDENTIFICATION</scope>
</reference>
<name>A0A0D3IWY6_EMIH1</name>
<accession>A0A0D3IWY6</accession>
<reference evidence="3" key="1">
    <citation type="journal article" date="2013" name="Nature">
        <title>Pan genome of the phytoplankton Emiliania underpins its global distribution.</title>
        <authorList>
            <person name="Read B.A."/>
            <person name="Kegel J."/>
            <person name="Klute M.J."/>
            <person name="Kuo A."/>
            <person name="Lefebvre S.C."/>
            <person name="Maumus F."/>
            <person name="Mayer C."/>
            <person name="Miller J."/>
            <person name="Monier A."/>
            <person name="Salamov A."/>
            <person name="Young J."/>
            <person name="Aguilar M."/>
            <person name="Claverie J.M."/>
            <person name="Frickenhaus S."/>
            <person name="Gonzalez K."/>
            <person name="Herman E.K."/>
            <person name="Lin Y.C."/>
            <person name="Napier J."/>
            <person name="Ogata H."/>
            <person name="Sarno A.F."/>
            <person name="Shmutz J."/>
            <person name="Schroeder D."/>
            <person name="de Vargas C."/>
            <person name="Verret F."/>
            <person name="von Dassow P."/>
            <person name="Valentin K."/>
            <person name="Van de Peer Y."/>
            <person name="Wheeler G."/>
            <person name="Dacks J.B."/>
            <person name="Delwiche C.F."/>
            <person name="Dyhrman S.T."/>
            <person name="Glockner G."/>
            <person name="John U."/>
            <person name="Richards T."/>
            <person name="Worden A.Z."/>
            <person name="Zhang X."/>
            <person name="Grigoriev I.V."/>
            <person name="Allen A.E."/>
            <person name="Bidle K."/>
            <person name="Borodovsky M."/>
            <person name="Bowler C."/>
            <person name="Brownlee C."/>
            <person name="Cock J.M."/>
            <person name="Elias M."/>
            <person name="Gladyshev V.N."/>
            <person name="Groth M."/>
            <person name="Guda C."/>
            <person name="Hadaegh A."/>
            <person name="Iglesias-Rodriguez M.D."/>
            <person name="Jenkins J."/>
            <person name="Jones B.M."/>
            <person name="Lawson T."/>
            <person name="Leese F."/>
            <person name="Lindquist E."/>
            <person name="Lobanov A."/>
            <person name="Lomsadze A."/>
            <person name="Malik S.B."/>
            <person name="Marsh M.E."/>
            <person name="Mackinder L."/>
            <person name="Mock T."/>
            <person name="Mueller-Roeber B."/>
            <person name="Pagarete A."/>
            <person name="Parker M."/>
            <person name="Probert I."/>
            <person name="Quesneville H."/>
            <person name="Raines C."/>
            <person name="Rensing S.A."/>
            <person name="Riano-Pachon D.M."/>
            <person name="Richier S."/>
            <person name="Rokitta S."/>
            <person name="Shiraiwa Y."/>
            <person name="Soanes D.M."/>
            <person name="van der Giezen M."/>
            <person name="Wahlund T.M."/>
            <person name="Williams B."/>
            <person name="Wilson W."/>
            <person name="Wolfe G."/>
            <person name="Wurch L.L."/>
        </authorList>
    </citation>
    <scope>NUCLEOTIDE SEQUENCE</scope>
</reference>
<feature type="region of interest" description="Disordered" evidence="1">
    <location>
        <begin position="175"/>
        <end position="203"/>
    </location>
</feature>
<proteinExistence type="predicted"/>
<protein>
    <recommendedName>
        <fullName evidence="4">Ribosomal RNA methyltransferase FtsJ domain-containing protein</fullName>
    </recommendedName>
</protein>
<dbReference type="GeneID" id="17261926"/>
<organism evidence="2 3">
    <name type="scientific">Emiliania huxleyi (strain CCMP1516)</name>
    <dbReference type="NCBI Taxonomy" id="280463"/>
    <lineage>
        <taxon>Eukaryota</taxon>
        <taxon>Haptista</taxon>
        <taxon>Haptophyta</taxon>
        <taxon>Prymnesiophyceae</taxon>
        <taxon>Isochrysidales</taxon>
        <taxon>Noelaerhabdaceae</taxon>
        <taxon>Emiliania</taxon>
    </lineage>
</organism>
<keyword evidence="3" id="KW-1185">Reference proteome</keyword>
<dbReference type="PaxDb" id="2903-EOD15771"/>
<evidence type="ECO:0000313" key="2">
    <source>
        <dbReference type="EnsemblProtists" id="EOD15771"/>
    </source>
</evidence>
<dbReference type="EnsemblProtists" id="EOD15771">
    <property type="protein sequence ID" value="EOD15771"/>
    <property type="gene ID" value="EMIHUDRAFT_445542"/>
</dbReference>
<dbReference type="Proteomes" id="UP000013827">
    <property type="component" value="Unassembled WGS sequence"/>
</dbReference>
<evidence type="ECO:0008006" key="4">
    <source>
        <dbReference type="Google" id="ProtNLM"/>
    </source>
</evidence>
<evidence type="ECO:0000256" key="1">
    <source>
        <dbReference type="SAM" id="MobiDB-lite"/>
    </source>
</evidence>
<sequence>MPGDPPQNKSEQDGTAHPRSDPNLLSAEAPPATDALELILGWTSSLMEVDSVWRALQEEKARGWASEAVDRMWKRRDELMSKANRRTEVFTPSTKKYVRFYREWMPALAPVFAGRAGANRSFADIGASPGGMCEYLVGDLGWRGHAFSLSQADGGFGMTFSHVRLGYSDADLSADGSPPLDADRRSTSPYLPTSPRISPLPTSRGLDADHRLRVLRLAEGPFVHSARGVKRRCSLLEACQRCR</sequence>
<feature type="region of interest" description="Disordered" evidence="1">
    <location>
        <begin position="1"/>
        <end position="28"/>
    </location>
</feature>
<feature type="compositionally biased region" description="Basic and acidic residues" evidence="1">
    <location>
        <begin position="10"/>
        <end position="20"/>
    </location>
</feature>
<dbReference type="AlphaFoldDB" id="A0A0D3IWY6"/>